<organism evidence="1 2">
    <name type="scientific">Amblyomma americanum</name>
    <name type="common">Lone star tick</name>
    <dbReference type="NCBI Taxonomy" id="6943"/>
    <lineage>
        <taxon>Eukaryota</taxon>
        <taxon>Metazoa</taxon>
        <taxon>Ecdysozoa</taxon>
        <taxon>Arthropoda</taxon>
        <taxon>Chelicerata</taxon>
        <taxon>Arachnida</taxon>
        <taxon>Acari</taxon>
        <taxon>Parasitiformes</taxon>
        <taxon>Ixodida</taxon>
        <taxon>Ixodoidea</taxon>
        <taxon>Ixodidae</taxon>
        <taxon>Amblyomminae</taxon>
        <taxon>Amblyomma</taxon>
    </lineage>
</organism>
<comment type="caution">
    <text evidence="1">The sequence shown here is derived from an EMBL/GenBank/DDBJ whole genome shotgun (WGS) entry which is preliminary data.</text>
</comment>
<evidence type="ECO:0000313" key="2">
    <source>
        <dbReference type="Proteomes" id="UP001321473"/>
    </source>
</evidence>
<sequence length="180" mass="20882">MTLDPRCIQWIRDIEALSVRGNADDYLMRCAEIVGGTGQSYSRMIRHVLNTHNEVVEIVRLFWGEDTVPQLHNLSEPELRRAVNGHLPDDSPLWPVDEMVNLHPELYAQVYSELFNRSSESQERFNLFLGAYVVWALTPMVSSYLTNGMLVDMGRERSLHDYSFFKCMEALEMVMPVVKW</sequence>
<dbReference type="AlphaFoldDB" id="A0AAQ4EXE4"/>
<dbReference type="Proteomes" id="UP001321473">
    <property type="component" value="Unassembled WGS sequence"/>
</dbReference>
<evidence type="ECO:0000313" key="1">
    <source>
        <dbReference type="EMBL" id="KAK8779526.1"/>
    </source>
</evidence>
<accession>A0AAQ4EXE4</accession>
<keyword evidence="2" id="KW-1185">Reference proteome</keyword>
<proteinExistence type="predicted"/>
<gene>
    <name evidence="1" type="ORF">V5799_019133</name>
</gene>
<protein>
    <submittedName>
        <fullName evidence="1">Uncharacterized protein</fullName>
    </submittedName>
</protein>
<dbReference type="EMBL" id="JARKHS020009737">
    <property type="protein sequence ID" value="KAK8779526.1"/>
    <property type="molecule type" value="Genomic_DNA"/>
</dbReference>
<name>A0AAQ4EXE4_AMBAM</name>
<reference evidence="1 2" key="1">
    <citation type="journal article" date="2023" name="Arcadia Sci">
        <title>De novo assembly of a long-read Amblyomma americanum tick genome.</title>
        <authorList>
            <person name="Chou S."/>
            <person name="Poskanzer K.E."/>
            <person name="Rollins M."/>
            <person name="Thuy-Boun P.S."/>
        </authorList>
    </citation>
    <scope>NUCLEOTIDE SEQUENCE [LARGE SCALE GENOMIC DNA]</scope>
    <source>
        <strain evidence="1">F_SG_1</strain>
        <tissue evidence="1">Salivary glands</tissue>
    </source>
</reference>